<dbReference type="RefSeq" id="WP_189690877.1">
    <property type="nucleotide sequence ID" value="NZ_BMYK01000044.1"/>
</dbReference>
<dbReference type="Proteomes" id="UP000626210">
    <property type="component" value="Unassembled WGS sequence"/>
</dbReference>
<dbReference type="Pfam" id="PF04070">
    <property type="entry name" value="DUF378"/>
    <property type="match status" value="1"/>
</dbReference>
<name>A0ABQ3GGQ6_9BURK</name>
<dbReference type="PANTHER" id="PTHR37304:SF1">
    <property type="entry name" value="MEMBRANE PROTEIN"/>
    <property type="match status" value="1"/>
</dbReference>
<gene>
    <name evidence="2" type="ORF">GCM10007320_63710</name>
</gene>
<evidence type="ECO:0000313" key="3">
    <source>
        <dbReference type="Proteomes" id="UP000626210"/>
    </source>
</evidence>
<feature type="transmembrane region" description="Helical" evidence="1">
    <location>
        <begin position="25"/>
        <end position="53"/>
    </location>
</feature>
<evidence type="ECO:0000256" key="1">
    <source>
        <dbReference type="SAM" id="Phobius"/>
    </source>
</evidence>
<evidence type="ECO:0000313" key="2">
    <source>
        <dbReference type="EMBL" id="GHD03521.1"/>
    </source>
</evidence>
<keyword evidence="3" id="KW-1185">Reference proteome</keyword>
<dbReference type="PANTHER" id="PTHR37304">
    <property type="entry name" value="MEMBRANE PROTEIN-RELATED"/>
    <property type="match status" value="1"/>
</dbReference>
<evidence type="ECO:0008006" key="4">
    <source>
        <dbReference type="Google" id="ProtNLM"/>
    </source>
</evidence>
<sequence length="84" mass="8932">MASSYPSAIGYPTSAAPRIFNPVDYVALLLLIVGGLNWGLVGVFNFDLVAAIFGTMTTASRIVYALVGVSALYSISLLFRRSRG</sequence>
<proteinExistence type="predicted"/>
<feature type="transmembrane region" description="Helical" evidence="1">
    <location>
        <begin position="59"/>
        <end position="79"/>
    </location>
</feature>
<keyword evidence="1" id="KW-0812">Transmembrane</keyword>
<comment type="caution">
    <text evidence="2">The sequence shown here is derived from an EMBL/GenBank/DDBJ whole genome shotgun (WGS) entry which is preliminary data.</text>
</comment>
<protein>
    <recommendedName>
        <fullName evidence="4">DUF378 domain-containing protein</fullName>
    </recommendedName>
</protein>
<accession>A0ABQ3GGQ6</accession>
<dbReference type="InterPro" id="IPR007211">
    <property type="entry name" value="DUF378"/>
</dbReference>
<dbReference type="EMBL" id="BMYK01000044">
    <property type="protein sequence ID" value="GHD03521.1"/>
    <property type="molecule type" value="Genomic_DNA"/>
</dbReference>
<keyword evidence="1" id="KW-0472">Membrane</keyword>
<keyword evidence="1" id="KW-1133">Transmembrane helix</keyword>
<organism evidence="2 3">
    <name type="scientific">Pseudorhodoferax aquiterrae</name>
    <dbReference type="NCBI Taxonomy" id="747304"/>
    <lineage>
        <taxon>Bacteria</taxon>
        <taxon>Pseudomonadati</taxon>
        <taxon>Pseudomonadota</taxon>
        <taxon>Betaproteobacteria</taxon>
        <taxon>Burkholderiales</taxon>
        <taxon>Comamonadaceae</taxon>
    </lineage>
</organism>
<reference evidence="3" key="1">
    <citation type="journal article" date="2019" name="Int. J. Syst. Evol. Microbiol.">
        <title>The Global Catalogue of Microorganisms (GCM) 10K type strain sequencing project: providing services to taxonomists for standard genome sequencing and annotation.</title>
        <authorList>
            <consortium name="The Broad Institute Genomics Platform"/>
            <consortium name="The Broad Institute Genome Sequencing Center for Infectious Disease"/>
            <person name="Wu L."/>
            <person name="Ma J."/>
        </authorList>
    </citation>
    <scope>NUCLEOTIDE SEQUENCE [LARGE SCALE GENOMIC DNA]</scope>
    <source>
        <strain evidence="3">KCTC 23314</strain>
    </source>
</reference>